<organism evidence="1 2">
    <name type="scientific">Pseudomonas fluorescens ICMP 11288</name>
    <dbReference type="NCBI Taxonomy" id="1198309"/>
    <lineage>
        <taxon>Bacteria</taxon>
        <taxon>Pseudomonadati</taxon>
        <taxon>Pseudomonadota</taxon>
        <taxon>Gammaproteobacteria</taxon>
        <taxon>Pseudomonadales</taxon>
        <taxon>Pseudomonadaceae</taxon>
        <taxon>Pseudomonas</taxon>
    </lineage>
</organism>
<name>A0A0W0HE50_PSEFL</name>
<proteinExistence type="predicted"/>
<dbReference type="RefSeq" id="WP_056859534.1">
    <property type="nucleotide sequence ID" value="NZ_LKEF01000048.1"/>
</dbReference>
<comment type="caution">
    <text evidence="1">The sequence shown here is derived from an EMBL/GenBank/DDBJ whole genome shotgun (WGS) entry which is preliminary data.</text>
</comment>
<sequence length="159" mass="18409">MSFVTVVLLDSWPQPSTSPEPVVFATDTQLCLRYCTAEEEIAVIHFPLVKKIQFGSPNDEALGGHPLIRLGIKPYQIHRIDNSPWLAELEQRNAIHPRHDKQRFLKDAIHYVFTFQDSTLECIVIEGQFWHPKVQIFTSEQKAQDAWRELINDVDAWSQ</sequence>
<reference evidence="1 2" key="1">
    <citation type="submission" date="2015-09" db="EMBL/GenBank/DDBJ databases">
        <title>Genome sequence of ICMP 11288.</title>
        <authorList>
            <person name="Visnovsky S."/>
            <person name="Lu A."/>
            <person name="Panda P."/>
            <person name="Pitman A."/>
        </authorList>
    </citation>
    <scope>NUCLEOTIDE SEQUENCE [LARGE SCALE GENOMIC DNA]</scope>
    <source>
        <strain evidence="1 2">ICMP 11288</strain>
    </source>
</reference>
<evidence type="ECO:0000313" key="2">
    <source>
        <dbReference type="Proteomes" id="UP000054197"/>
    </source>
</evidence>
<dbReference type="EMBL" id="LKEF01000048">
    <property type="protein sequence ID" value="KTB59096.1"/>
    <property type="molecule type" value="Genomic_DNA"/>
</dbReference>
<gene>
    <name evidence="1" type="ORF">AO063_03495</name>
</gene>
<protein>
    <submittedName>
        <fullName evidence="1">Uncharacterized protein</fullName>
    </submittedName>
</protein>
<dbReference type="AlphaFoldDB" id="A0A0W0HE50"/>
<dbReference type="Proteomes" id="UP000054197">
    <property type="component" value="Unassembled WGS sequence"/>
</dbReference>
<accession>A0A0W0HE50</accession>
<evidence type="ECO:0000313" key="1">
    <source>
        <dbReference type="EMBL" id="KTB59096.1"/>
    </source>
</evidence>